<evidence type="ECO:0000256" key="4">
    <source>
        <dbReference type="RuleBase" id="RU362030"/>
    </source>
</evidence>
<reference evidence="5 6" key="1">
    <citation type="journal article" date="2004" name="Environ. Microbiol.">
        <title>Phylogeny-function analysis of (meta)genomic libraries: screening for expression of ribosomal RNA genes by large-insert library fluorescent in situ hybridization (LIL-FISH).</title>
        <authorList>
            <person name="Leveau J.H."/>
            <person name="Gerards S."/>
            <person name="de Boer W."/>
            <person name="van Veen J.A."/>
        </authorList>
    </citation>
    <scope>NUCLEOTIDE SEQUENCE [LARGE SCALE GENOMIC DNA]</scope>
    <source>
        <strain evidence="5 6">Ter331</strain>
    </source>
</reference>
<evidence type="ECO:0000256" key="3">
    <source>
        <dbReference type="ARBA" id="ARBA00022679"/>
    </source>
</evidence>
<dbReference type="STRING" id="1005048.CFU_2796"/>
<evidence type="ECO:0000256" key="2">
    <source>
        <dbReference type="ARBA" id="ARBA00022603"/>
    </source>
</evidence>
<keyword evidence="6" id="KW-1185">Reference proteome</keyword>
<dbReference type="KEGG" id="cfu:CFU_2796"/>
<reference evidence="5 6" key="2">
    <citation type="journal article" date="2006" name="J. Microbiol. Methods">
        <title>Genomic flank-sequencing of plasposon insertion sites for rapid identification of functional genes.</title>
        <authorList>
            <person name="Leveau J.H."/>
            <person name="Gerards S."/>
            <person name="Fritsche K."/>
            <person name="Zondag G."/>
            <person name="van Veen J.A."/>
        </authorList>
    </citation>
    <scope>NUCLEOTIDE SEQUENCE [LARGE SCALE GENOMIC DNA]</scope>
    <source>
        <strain evidence="5 6">Ter331</strain>
    </source>
</reference>
<dbReference type="AlphaFoldDB" id="G0A9J9"/>
<reference evidence="5 6" key="4">
    <citation type="journal article" date="2010" name="Environ. Microbiol.">
        <title>The bacterial genus Collimonas: mycophagy, weathering and other adaptive solutions to life in oligotrophic soil environments.</title>
        <authorList>
            <person name="Leveau J.H."/>
            <person name="Uroz S."/>
            <person name="de Boer W."/>
        </authorList>
    </citation>
    <scope>NUCLEOTIDE SEQUENCE [LARGE SCALE GENOMIC DNA]</scope>
    <source>
        <strain evidence="5 6">Ter331</strain>
    </source>
</reference>
<evidence type="ECO:0000313" key="5">
    <source>
        <dbReference type="EMBL" id="AEK62622.1"/>
    </source>
</evidence>
<sequence>MAQYYQDNFRRRRTDRIDIMNDKPDAAPDSTAARVALWRALHVEADPPPHVLEDKIGLQLLAPDQDWRSRGDMDPQFTRPFRASIVARARFIEDLVVAQAGLGLDQYVILGAGLDSFAQRRPEIASRLKVFEIDQPGPQAWKRRRLIELGFGVPDWLRFVPVDFEAGGSWRDGLAAAGFDDSKPAIVVSTGVSMYLTREANAATLQQVAALAPGSTLAMTFLLPLELADPEIRPGLEMAEKGARASGTPFLSFFTPPQIQALARESGFGEARHVSAADLTRRYFAGRTDGLRPPDNAEELMVANT</sequence>
<evidence type="ECO:0000256" key="1">
    <source>
        <dbReference type="ARBA" id="ARBA00008138"/>
    </source>
</evidence>
<dbReference type="Proteomes" id="UP000008392">
    <property type="component" value="Chromosome"/>
</dbReference>
<dbReference type="PANTHER" id="PTHR43619:SF2">
    <property type="entry name" value="S-ADENOSYL-L-METHIONINE-DEPENDENT METHYLTRANSFERASES SUPERFAMILY PROTEIN"/>
    <property type="match status" value="1"/>
</dbReference>
<keyword evidence="4" id="KW-0949">S-adenosyl-L-methionine</keyword>
<dbReference type="Gene3D" id="3.40.50.150">
    <property type="entry name" value="Vaccinia Virus protein VP39"/>
    <property type="match status" value="1"/>
</dbReference>
<dbReference type="eggNOG" id="COG3315">
    <property type="taxonomic scope" value="Bacteria"/>
</dbReference>
<organism evidence="5 6">
    <name type="scientific">Collimonas fungivorans (strain Ter331)</name>
    <dbReference type="NCBI Taxonomy" id="1005048"/>
    <lineage>
        <taxon>Bacteria</taxon>
        <taxon>Pseudomonadati</taxon>
        <taxon>Pseudomonadota</taxon>
        <taxon>Betaproteobacteria</taxon>
        <taxon>Burkholderiales</taxon>
        <taxon>Oxalobacteraceae</taxon>
        <taxon>Collimonas</taxon>
    </lineage>
</organism>
<dbReference type="PANTHER" id="PTHR43619">
    <property type="entry name" value="S-ADENOSYL-L-METHIONINE-DEPENDENT METHYLTRANSFERASE YKTD-RELATED"/>
    <property type="match status" value="1"/>
</dbReference>
<keyword evidence="3 5" id="KW-0808">Transferase</keyword>
<keyword evidence="2 4" id="KW-0489">Methyltransferase</keyword>
<accession>G0A9J9</accession>
<dbReference type="Pfam" id="PF04072">
    <property type="entry name" value="LCM"/>
    <property type="match status" value="1"/>
</dbReference>
<comment type="function">
    <text evidence="4">Exhibits S-adenosyl-L-methionine-dependent methyltransferase activity.</text>
</comment>
<name>G0A9J9_COLFT</name>
<dbReference type="InterPro" id="IPR011610">
    <property type="entry name" value="SAM_mthyl_Trfase_ML2640-like"/>
</dbReference>
<dbReference type="InterPro" id="IPR007213">
    <property type="entry name" value="Ppm1/Ppm2/Tcmp"/>
</dbReference>
<comment type="similarity">
    <text evidence="1 4">Belongs to the UPF0677 family.</text>
</comment>
<dbReference type="EC" id="2.1.1.-" evidence="4"/>
<dbReference type="EMBL" id="CP002745">
    <property type="protein sequence ID" value="AEK62622.1"/>
    <property type="molecule type" value="Genomic_DNA"/>
</dbReference>
<gene>
    <name evidence="5" type="ordered locus">CFU_2796</name>
</gene>
<proteinExistence type="inferred from homology"/>
<reference evidence="5 6" key="5">
    <citation type="journal article" date="2011" name="ISME J.">
        <title>Dual transcriptional profiling of a bacterial/fungal confrontation: Collimonas fungivorans versus Aspergillus niger.</title>
        <authorList>
            <person name="Mela F."/>
            <person name="Fritsche K."/>
            <person name="de Boer W."/>
            <person name="van Veen J.A."/>
            <person name="de Graaff L.H."/>
            <person name="van den Berg M."/>
            <person name="Leveau J.H."/>
        </authorList>
    </citation>
    <scope>NUCLEOTIDE SEQUENCE [LARGE SCALE GENOMIC DNA]</scope>
    <source>
        <strain evidence="5 6">Ter331</strain>
    </source>
</reference>
<dbReference type="GO" id="GO:0008168">
    <property type="term" value="F:methyltransferase activity"/>
    <property type="evidence" value="ECO:0007669"/>
    <property type="project" value="UniProtKB-UniRule"/>
</dbReference>
<reference evidence="6" key="6">
    <citation type="submission" date="2011-05" db="EMBL/GenBank/DDBJ databases">
        <title>Complete sequence of Collimonas fungivorans Ter331.</title>
        <authorList>
            <person name="Leveau J.H."/>
        </authorList>
    </citation>
    <scope>NUCLEOTIDE SEQUENCE [LARGE SCALE GENOMIC DNA]</scope>
    <source>
        <strain evidence="6">Ter331</strain>
    </source>
</reference>
<dbReference type="InterPro" id="IPR029063">
    <property type="entry name" value="SAM-dependent_MTases_sf"/>
</dbReference>
<reference evidence="5 6" key="3">
    <citation type="journal article" date="2008" name="FEMS Microbiol. Ecol.">
        <title>Identification and characterization of genes underlying chitinolysis in Collimonas fungivorans Ter331.</title>
        <authorList>
            <person name="Fritsche K."/>
            <person name="de Boer W."/>
            <person name="Gerards S."/>
            <person name="van den Berg M."/>
            <person name="van Veen J.A."/>
            <person name="Leveau J.H."/>
        </authorList>
    </citation>
    <scope>NUCLEOTIDE SEQUENCE [LARGE SCALE GENOMIC DNA]</scope>
    <source>
        <strain evidence="5 6">Ter331</strain>
    </source>
</reference>
<dbReference type="NCBIfam" id="TIGR00027">
    <property type="entry name" value="mthyl_TIGR00027"/>
    <property type="match status" value="1"/>
</dbReference>
<dbReference type="GO" id="GO:0032259">
    <property type="term" value="P:methylation"/>
    <property type="evidence" value="ECO:0007669"/>
    <property type="project" value="UniProtKB-KW"/>
</dbReference>
<protein>
    <recommendedName>
        <fullName evidence="4">S-adenosyl-L-methionine-dependent methyltransferase</fullName>
        <ecNumber evidence="4">2.1.1.-</ecNumber>
    </recommendedName>
</protein>
<dbReference type="HOGENOM" id="CLU_056160_3_0_4"/>
<evidence type="ECO:0000313" key="6">
    <source>
        <dbReference type="Proteomes" id="UP000008392"/>
    </source>
</evidence>
<dbReference type="SUPFAM" id="SSF53335">
    <property type="entry name" value="S-adenosyl-L-methionine-dependent methyltransferases"/>
    <property type="match status" value="1"/>
</dbReference>